<dbReference type="EMBL" id="CP000786">
    <property type="protein sequence ID" value="ABZ98278.1"/>
    <property type="molecule type" value="Genomic_DNA"/>
</dbReference>
<dbReference type="KEGG" id="lbi:LEPBI_I2179"/>
<keyword evidence="2" id="KW-1185">Reference proteome</keyword>
<organism evidence="1 2">
    <name type="scientific">Leptospira biflexa serovar Patoc (strain Patoc 1 / ATCC 23582 / Paris)</name>
    <dbReference type="NCBI Taxonomy" id="456481"/>
    <lineage>
        <taxon>Bacteria</taxon>
        <taxon>Pseudomonadati</taxon>
        <taxon>Spirochaetota</taxon>
        <taxon>Spirochaetia</taxon>
        <taxon>Leptospirales</taxon>
        <taxon>Leptospiraceae</taxon>
        <taxon>Leptospira</taxon>
    </lineage>
</organism>
<name>B0ST38_LEPBP</name>
<dbReference type="STRING" id="456481.LEPBI_I2179"/>
<dbReference type="BioCyc" id="LBIF456481:LEPBI_RS10745-MONOMER"/>
<protein>
    <submittedName>
        <fullName evidence="1">Uncharacterized protein</fullName>
    </submittedName>
</protein>
<proteinExistence type="predicted"/>
<sequence length="213" mass="25069">MNNKNISLFIIATISLNCFLSSIREKYWDDTVFIYYYRSLRNEELYNRYRIKNDDNLSNKYGILTLTKRKLKKNLKNESDIYNFAVRYFVKKTVVEENFNGSIILNTFKYENKSLENSTDILIVFTKSDPEILLNNLKLNNANHLANNRTPLVLNKNYLDNLNLDDINNCLESIKLKTKSEYKDSQQDQVQDGKPLFLDLKVYENQSSCIPNS</sequence>
<dbReference type="RefSeq" id="WP_012389148.1">
    <property type="nucleotide sequence ID" value="NC_010602.1"/>
</dbReference>
<dbReference type="HOGENOM" id="CLU_1293070_0_0_12"/>
<dbReference type="AlphaFoldDB" id="B0ST38"/>
<reference evidence="1 2" key="1">
    <citation type="journal article" date="2008" name="PLoS ONE">
        <title>Genome sequence of the saprophyte Leptospira biflexa provides insights into the evolution of Leptospira and the pathogenesis of leptospirosis.</title>
        <authorList>
            <person name="Picardeau M."/>
            <person name="Bulach D.M."/>
            <person name="Bouchier C."/>
            <person name="Zuerner R.L."/>
            <person name="Zidane N."/>
            <person name="Wilson P.J."/>
            <person name="Creno S."/>
            <person name="Kuczek E.S."/>
            <person name="Bommezzadri S."/>
            <person name="Davis J.C."/>
            <person name="McGrath A."/>
            <person name="Johnson M.J."/>
            <person name="Boursaux-Eude C."/>
            <person name="Seemann T."/>
            <person name="Rouy Z."/>
            <person name="Coppel R.L."/>
            <person name="Rood J.I."/>
            <person name="Lajus A."/>
            <person name="Davies J.K."/>
            <person name="Medigue C."/>
            <person name="Adler B."/>
        </authorList>
    </citation>
    <scope>NUCLEOTIDE SEQUENCE [LARGE SCALE GENOMIC DNA]</scope>
    <source>
        <strain evidence="2">Patoc 1 / ATCC 23582 / Paris</strain>
    </source>
</reference>
<evidence type="ECO:0000313" key="2">
    <source>
        <dbReference type="Proteomes" id="UP000001847"/>
    </source>
</evidence>
<dbReference type="Proteomes" id="UP000001847">
    <property type="component" value="Chromosome I"/>
</dbReference>
<evidence type="ECO:0000313" key="1">
    <source>
        <dbReference type="EMBL" id="ABZ98278.1"/>
    </source>
</evidence>
<accession>B0ST38</accession>
<gene>
    <name evidence="1" type="ordered locus">LEPBI_I2179</name>
</gene>